<dbReference type="InterPro" id="IPR025660">
    <property type="entry name" value="Pept_his_AS"/>
</dbReference>
<evidence type="ECO:0000256" key="4">
    <source>
        <dbReference type="PIRNR" id="PIRNR005700"/>
    </source>
</evidence>
<dbReference type="GO" id="GO:0043418">
    <property type="term" value="P:homocysteine catabolic process"/>
    <property type="evidence" value="ECO:0007669"/>
    <property type="project" value="TreeGrafter"/>
</dbReference>
<keyword evidence="7" id="KW-1185">Reference proteome</keyword>
<accession>A0A3M9MB57</accession>
<dbReference type="Gene3D" id="3.90.70.10">
    <property type="entry name" value="Cysteine proteinases"/>
    <property type="match status" value="1"/>
</dbReference>
<dbReference type="PANTHER" id="PTHR10363:SF2">
    <property type="entry name" value="BLEOMYCIN HYDROLASE"/>
    <property type="match status" value="1"/>
</dbReference>
<comment type="similarity">
    <text evidence="4">Belongs to the peptidase C1 family.</text>
</comment>
<dbReference type="GO" id="GO:0006508">
    <property type="term" value="P:proteolysis"/>
    <property type="evidence" value="ECO:0007669"/>
    <property type="project" value="UniProtKB-KW"/>
</dbReference>
<evidence type="ECO:0000313" key="6">
    <source>
        <dbReference type="EMBL" id="RNI22786.1"/>
    </source>
</evidence>
<dbReference type="Pfam" id="PF03051">
    <property type="entry name" value="Peptidase_C1_2"/>
    <property type="match status" value="1"/>
</dbReference>
<dbReference type="RefSeq" id="WP_123270986.1">
    <property type="nucleotide sequence ID" value="NZ_RJJQ01000007.1"/>
</dbReference>
<dbReference type="EMBL" id="RJJQ01000007">
    <property type="protein sequence ID" value="RNI22786.1"/>
    <property type="molecule type" value="Genomic_DNA"/>
</dbReference>
<sequence length="446" mass="49879">MVSSSTPLTEPDVALLRKEFDARPVNRLFQNAITKSPITDVALDHAVVTGIDRSMSHRLDKWPVTSQEKSGRCWMFAGLNLLRAGVMDKLGVKDFELSQNYPFFWDKLERCNYFLESMAQLADRPADDRTVAWLLQDVVGDGGQWNMFAAIVQKYGVVPKTVMPETQSSSNSAAMNKNLRSLLRQAARDVRAASGDAQVAEIRAQVMAAAYRILAMHLGTPPTEFDWQWTDDDGEFHRDGTLTPAQFRDRYVTIDVDDYVCLVDDPRPTSPRGRTFTVDHLGNVVGGAPVRYLNVPPETLKSLAAEAITSGEPVWFGCDVGQMMERDLGIWDARLYDFAGVYGTSFELDKAERLALHETLMTHAMLLTGVDLDGNTPRKWRVENSWGSDKADKGFYTMNDSWFGEYVFEIAAPRDRLPAELQAALDTEPIVLPAWDPMGSLALGQR</sequence>
<protein>
    <recommendedName>
        <fullName evidence="4">Aminopeptidase</fullName>
    </recommendedName>
</protein>
<dbReference type="AlphaFoldDB" id="A0A3M9MB57"/>
<feature type="active site" evidence="5">
    <location>
        <position position="384"/>
    </location>
</feature>
<dbReference type="GO" id="GO:0005737">
    <property type="term" value="C:cytoplasm"/>
    <property type="evidence" value="ECO:0007669"/>
    <property type="project" value="TreeGrafter"/>
</dbReference>
<dbReference type="GO" id="GO:0009636">
    <property type="term" value="P:response to toxic substance"/>
    <property type="evidence" value="ECO:0007669"/>
    <property type="project" value="TreeGrafter"/>
</dbReference>
<dbReference type="InterPro" id="IPR004134">
    <property type="entry name" value="Peptidase_C1B"/>
</dbReference>
<reference evidence="6 7" key="1">
    <citation type="submission" date="2018-11" db="EMBL/GenBank/DDBJ databases">
        <title>Draft genome of Simplicispira Flexivirga sp. BO-16.</title>
        <authorList>
            <person name="Im W.T."/>
        </authorList>
    </citation>
    <scope>NUCLEOTIDE SEQUENCE [LARGE SCALE GENOMIC DNA]</scope>
    <source>
        <strain evidence="6 7">BO-16</strain>
    </source>
</reference>
<dbReference type="PANTHER" id="PTHR10363">
    <property type="entry name" value="BLEOMYCIN HYDROLASE"/>
    <property type="match status" value="1"/>
</dbReference>
<name>A0A3M9MB57_9MICO</name>
<dbReference type="InterPro" id="IPR000169">
    <property type="entry name" value="Pept_cys_AS"/>
</dbReference>
<keyword evidence="2 4" id="KW-0378">Hydrolase</keyword>
<dbReference type="InterPro" id="IPR038765">
    <property type="entry name" value="Papain-like_cys_pep_sf"/>
</dbReference>
<organism evidence="6 7">
    <name type="scientific">Flexivirga caeni</name>
    <dbReference type="NCBI Taxonomy" id="2294115"/>
    <lineage>
        <taxon>Bacteria</taxon>
        <taxon>Bacillati</taxon>
        <taxon>Actinomycetota</taxon>
        <taxon>Actinomycetes</taxon>
        <taxon>Micrococcales</taxon>
        <taxon>Dermacoccaceae</taxon>
        <taxon>Flexivirga</taxon>
    </lineage>
</organism>
<dbReference type="PIRSF" id="PIRSF005700">
    <property type="entry name" value="PepC"/>
    <property type="match status" value="1"/>
</dbReference>
<dbReference type="Proteomes" id="UP000271678">
    <property type="component" value="Unassembled WGS sequence"/>
</dbReference>
<dbReference type="CDD" id="cd00585">
    <property type="entry name" value="Peptidase_C1B"/>
    <property type="match status" value="1"/>
</dbReference>
<keyword evidence="4 6" id="KW-0031">Aminopeptidase</keyword>
<evidence type="ECO:0000256" key="3">
    <source>
        <dbReference type="ARBA" id="ARBA00022807"/>
    </source>
</evidence>
<dbReference type="OrthoDB" id="1111399at2"/>
<feature type="active site" evidence="5">
    <location>
        <position position="73"/>
    </location>
</feature>
<gene>
    <name evidence="6" type="ORF">EFY87_08165</name>
</gene>
<keyword evidence="1 4" id="KW-0645">Protease</keyword>
<evidence type="ECO:0000256" key="1">
    <source>
        <dbReference type="ARBA" id="ARBA00022670"/>
    </source>
</evidence>
<dbReference type="PROSITE" id="PS00639">
    <property type="entry name" value="THIOL_PROTEASE_HIS"/>
    <property type="match status" value="1"/>
</dbReference>
<dbReference type="PROSITE" id="PS00139">
    <property type="entry name" value="THIOL_PROTEASE_CYS"/>
    <property type="match status" value="1"/>
</dbReference>
<proteinExistence type="inferred from homology"/>
<dbReference type="SUPFAM" id="SSF54001">
    <property type="entry name" value="Cysteine proteinases"/>
    <property type="match status" value="1"/>
</dbReference>
<evidence type="ECO:0000256" key="2">
    <source>
        <dbReference type="ARBA" id="ARBA00022801"/>
    </source>
</evidence>
<feature type="active site" evidence="5">
    <location>
        <position position="363"/>
    </location>
</feature>
<keyword evidence="3 4" id="KW-0788">Thiol protease</keyword>
<dbReference type="GO" id="GO:0070005">
    <property type="term" value="F:cysteine-type aminopeptidase activity"/>
    <property type="evidence" value="ECO:0007669"/>
    <property type="project" value="InterPro"/>
</dbReference>
<evidence type="ECO:0000313" key="7">
    <source>
        <dbReference type="Proteomes" id="UP000271678"/>
    </source>
</evidence>
<evidence type="ECO:0000256" key="5">
    <source>
        <dbReference type="PIRSR" id="PIRSR005700-1"/>
    </source>
</evidence>
<comment type="caution">
    <text evidence="6">The sequence shown here is derived from an EMBL/GenBank/DDBJ whole genome shotgun (WGS) entry which is preliminary data.</text>
</comment>